<dbReference type="InterPro" id="IPR039556">
    <property type="entry name" value="ICL/PEPM"/>
</dbReference>
<keyword evidence="2" id="KW-1185">Reference proteome</keyword>
<reference evidence="1" key="1">
    <citation type="journal article" date="2020" name="Fungal Divers.">
        <title>Resolving the Mortierellaceae phylogeny through synthesis of multi-gene phylogenetics and phylogenomics.</title>
        <authorList>
            <person name="Vandepol N."/>
            <person name="Liber J."/>
            <person name="Desiro A."/>
            <person name="Na H."/>
            <person name="Kennedy M."/>
            <person name="Barry K."/>
            <person name="Grigoriev I.V."/>
            <person name="Miller A.N."/>
            <person name="O'Donnell K."/>
            <person name="Stajich J.E."/>
            <person name="Bonito G."/>
        </authorList>
    </citation>
    <scope>NUCLEOTIDE SEQUENCE</scope>
    <source>
        <strain evidence="1">KOD948</strain>
    </source>
</reference>
<protein>
    <submittedName>
        <fullName evidence="1">Uncharacterized protein</fullName>
    </submittedName>
</protein>
<evidence type="ECO:0000313" key="2">
    <source>
        <dbReference type="Proteomes" id="UP000726737"/>
    </source>
</evidence>
<dbReference type="GO" id="GO:0003824">
    <property type="term" value="F:catalytic activity"/>
    <property type="evidence" value="ECO:0007669"/>
    <property type="project" value="InterPro"/>
</dbReference>
<dbReference type="Gene3D" id="3.80.10.10">
    <property type="entry name" value="Ribonuclease Inhibitor"/>
    <property type="match status" value="1"/>
</dbReference>
<dbReference type="PANTHER" id="PTHR42905:SF16">
    <property type="entry name" value="CARBOXYPHOSPHONOENOLPYRUVATE PHOSPHONOMUTASE-LIKE PROTEIN (AFU_ORTHOLOGUE AFUA_5G07230)"/>
    <property type="match status" value="1"/>
</dbReference>
<dbReference type="InterPro" id="IPR015813">
    <property type="entry name" value="Pyrv/PenolPyrv_kinase-like_dom"/>
</dbReference>
<dbReference type="PANTHER" id="PTHR42905">
    <property type="entry name" value="PHOSPHOENOLPYRUVATE CARBOXYLASE"/>
    <property type="match status" value="1"/>
</dbReference>
<dbReference type="SUPFAM" id="SSF51621">
    <property type="entry name" value="Phosphoenolpyruvate/pyruvate domain"/>
    <property type="match status" value="1"/>
</dbReference>
<organism evidence="1 2">
    <name type="scientific">Mortierella polycephala</name>
    <dbReference type="NCBI Taxonomy" id="41804"/>
    <lineage>
        <taxon>Eukaryota</taxon>
        <taxon>Fungi</taxon>
        <taxon>Fungi incertae sedis</taxon>
        <taxon>Mucoromycota</taxon>
        <taxon>Mortierellomycotina</taxon>
        <taxon>Mortierellomycetes</taxon>
        <taxon>Mortierellales</taxon>
        <taxon>Mortierellaceae</taxon>
        <taxon>Mortierella</taxon>
    </lineage>
</organism>
<dbReference type="InterPro" id="IPR032675">
    <property type="entry name" value="LRR_dom_sf"/>
</dbReference>
<accession>A0A9P6Q256</accession>
<dbReference type="CDD" id="cd00377">
    <property type="entry name" value="ICL_PEPM"/>
    <property type="match status" value="1"/>
</dbReference>
<name>A0A9P6Q256_9FUNG</name>
<dbReference type="Proteomes" id="UP000726737">
    <property type="component" value="Unassembled WGS sequence"/>
</dbReference>
<dbReference type="SUPFAM" id="SSF81383">
    <property type="entry name" value="F-box domain"/>
    <property type="match status" value="1"/>
</dbReference>
<dbReference type="Gene3D" id="3.20.20.60">
    <property type="entry name" value="Phosphoenolpyruvate-binding domains"/>
    <property type="match status" value="1"/>
</dbReference>
<dbReference type="InterPro" id="IPR040442">
    <property type="entry name" value="Pyrv_kinase-like_dom_sf"/>
</dbReference>
<dbReference type="InterPro" id="IPR036047">
    <property type="entry name" value="F-box-like_dom_sf"/>
</dbReference>
<dbReference type="EMBL" id="JAAAJA010000249">
    <property type="protein sequence ID" value="KAG0257701.1"/>
    <property type="molecule type" value="Genomic_DNA"/>
</dbReference>
<gene>
    <name evidence="1" type="ORF">BG011_003811</name>
</gene>
<sequence>MTSQKNPLNLSAIRVRVAQYITVKDAISCAQVSKSWSKDFVPVVWHTVNLAFQKHFIKLDQKVIAKKGIHIRTINNLKTQPQVEIFLRAGIRNLHDLTIALSRRSLPQAFCYDLIRRNNGSLRKLRLVGGADDDNWKNNDRFYVVPDAIIPSPGSAAPSKLTHLIIRYVGMTRESFSVLLRNCPALVHLDMWDTDISLSKDSDVYRHPGVKELIMGMEVLVSKHSPKRGPALSTHFPNLERWNFHHAVLPKDCSLDMVKNAVATNWPRLSAIVTKSDNAKIVQDLLLRVFGGLSDVTLNFKKMPPEVILAVIIQHQNTLKHVRDHLEDDDTVYNDREEPRKLDSHHQQSGWMFQSLLSACALLQTFHFPHHELGLDDMEQWTWKCRGLRDLRVRIRGLDTAEKTDLAIAKWVAARRWKYSVADVDTISDVESDWTMDSISTTVSNLARETIGGGLHEPGNPLVLGNVYDAATASIIVSLPTAKAVATASYAIAATEGVDDDDMTKEQNLAAIKKIARVVVPTKLPLTADLQDGYEDVKDTIRQAIAMGAVGCNLEDVDIKAHKLRTLGDAVQRVKEAMEAAREAGVPEFAVNARTDVLCYGGTIEEAIERGKAYLAVGANTVFVWGGPSGRGVSREEVKQLCEAFDGRLNVSKRFGEGFLSIPELREIGVARVSVGPGLFRIATNAYKEAAESLLSA</sequence>
<dbReference type="OrthoDB" id="429143at2759"/>
<comment type="caution">
    <text evidence="1">The sequence shown here is derived from an EMBL/GenBank/DDBJ whole genome shotgun (WGS) entry which is preliminary data.</text>
</comment>
<dbReference type="Pfam" id="PF13714">
    <property type="entry name" value="PEP_mutase"/>
    <property type="match status" value="1"/>
</dbReference>
<evidence type="ECO:0000313" key="1">
    <source>
        <dbReference type="EMBL" id="KAG0257701.1"/>
    </source>
</evidence>
<dbReference type="AlphaFoldDB" id="A0A9P6Q256"/>
<proteinExistence type="predicted"/>